<keyword evidence="2" id="KW-1185">Reference proteome</keyword>
<comment type="caution">
    <text evidence="1">The sequence shown here is derived from an EMBL/GenBank/DDBJ whole genome shotgun (WGS) entry which is preliminary data.</text>
</comment>
<dbReference type="EMBL" id="CAUYUJ010018193">
    <property type="protein sequence ID" value="CAK0881501.1"/>
    <property type="molecule type" value="Genomic_DNA"/>
</dbReference>
<evidence type="ECO:0000313" key="2">
    <source>
        <dbReference type="Proteomes" id="UP001189429"/>
    </source>
</evidence>
<organism evidence="1 2">
    <name type="scientific">Prorocentrum cordatum</name>
    <dbReference type="NCBI Taxonomy" id="2364126"/>
    <lineage>
        <taxon>Eukaryota</taxon>
        <taxon>Sar</taxon>
        <taxon>Alveolata</taxon>
        <taxon>Dinophyceae</taxon>
        <taxon>Prorocentrales</taxon>
        <taxon>Prorocentraceae</taxon>
        <taxon>Prorocentrum</taxon>
    </lineage>
</organism>
<name>A0ABN9W9Z3_9DINO</name>
<dbReference type="Proteomes" id="UP001189429">
    <property type="component" value="Unassembled WGS sequence"/>
</dbReference>
<proteinExistence type="predicted"/>
<sequence length="102" mass="11926">MAAFRGQGRESAPLRRDGARVRTWSRFSVRGARDAKRETELHRWVFVASDALQAGVKEQPRNWAKFMSEKDDRIWWYNPEKPDDWFWHPVSERGSASAFSAS</sequence>
<reference evidence="1" key="1">
    <citation type="submission" date="2023-10" db="EMBL/GenBank/DDBJ databases">
        <authorList>
            <person name="Chen Y."/>
            <person name="Shah S."/>
            <person name="Dougan E. K."/>
            <person name="Thang M."/>
            <person name="Chan C."/>
        </authorList>
    </citation>
    <scope>NUCLEOTIDE SEQUENCE [LARGE SCALE GENOMIC DNA]</scope>
</reference>
<gene>
    <name evidence="1" type="ORF">PCOR1329_LOCUS64321</name>
</gene>
<protein>
    <submittedName>
        <fullName evidence="1">Uncharacterized protein</fullName>
    </submittedName>
</protein>
<evidence type="ECO:0000313" key="1">
    <source>
        <dbReference type="EMBL" id="CAK0881501.1"/>
    </source>
</evidence>
<accession>A0ABN9W9Z3</accession>